<evidence type="ECO:0000313" key="3">
    <source>
        <dbReference type="Proteomes" id="UP000230709"/>
    </source>
</evidence>
<dbReference type="Proteomes" id="UP000230709">
    <property type="component" value="Chromosome"/>
</dbReference>
<reference evidence="3" key="1">
    <citation type="submission" date="2017-10" db="EMBL/GenBank/DDBJ databases">
        <title>Completed PacBio SMRT sequence of Methylosinus trichosporium OB3b reveals presence of a third large plasmid.</title>
        <authorList>
            <person name="Charles T.C."/>
            <person name="Lynch M.D.J."/>
            <person name="Heil J.R."/>
            <person name="Cheng J."/>
        </authorList>
    </citation>
    <scope>NUCLEOTIDE SEQUENCE [LARGE SCALE GENOMIC DNA]</scope>
    <source>
        <strain evidence="3">OB3b</strain>
    </source>
</reference>
<feature type="domain" description="SnoaL-like" evidence="1">
    <location>
        <begin position="40"/>
        <end position="135"/>
    </location>
</feature>
<dbReference type="PANTHER" id="PTHR41252:SF1">
    <property type="entry name" value="BLR2505 PROTEIN"/>
    <property type="match status" value="1"/>
</dbReference>
<evidence type="ECO:0000313" key="2">
    <source>
        <dbReference type="EMBL" id="ATQ67628.1"/>
    </source>
</evidence>
<dbReference type="AlphaFoldDB" id="A0A2D2CY18"/>
<dbReference type="PANTHER" id="PTHR41252">
    <property type="entry name" value="BLR2505 PROTEIN"/>
    <property type="match status" value="1"/>
</dbReference>
<evidence type="ECO:0000259" key="1">
    <source>
        <dbReference type="Pfam" id="PF12680"/>
    </source>
</evidence>
<dbReference type="Pfam" id="PF12680">
    <property type="entry name" value="SnoaL_2"/>
    <property type="match status" value="1"/>
</dbReference>
<dbReference type="KEGG" id="mtw:CQW49_06790"/>
<dbReference type="InterPro" id="IPR037401">
    <property type="entry name" value="SnoaL-like"/>
</dbReference>
<protein>
    <submittedName>
        <fullName evidence="2">Nuclear transport factor 2 family protein</fullName>
    </submittedName>
</protein>
<dbReference type="RefSeq" id="WP_003611286.1">
    <property type="nucleotide sequence ID" value="NZ_ADVE02000001.1"/>
</dbReference>
<dbReference type="STRING" id="595536.GCA_000178815_03798"/>
<dbReference type="EMBL" id="CP023737">
    <property type="protein sequence ID" value="ATQ67628.1"/>
    <property type="molecule type" value="Genomic_DNA"/>
</dbReference>
<dbReference type="SUPFAM" id="SSF54427">
    <property type="entry name" value="NTF2-like"/>
    <property type="match status" value="1"/>
</dbReference>
<organism evidence="2 3">
    <name type="scientific">Methylosinus trichosporium (strain ATCC 35070 / NCIMB 11131 / UNIQEM 75 / OB3b)</name>
    <dbReference type="NCBI Taxonomy" id="595536"/>
    <lineage>
        <taxon>Bacteria</taxon>
        <taxon>Pseudomonadati</taxon>
        <taxon>Pseudomonadota</taxon>
        <taxon>Alphaproteobacteria</taxon>
        <taxon>Hyphomicrobiales</taxon>
        <taxon>Methylocystaceae</taxon>
        <taxon>Methylosinus</taxon>
    </lineage>
</organism>
<keyword evidence="3" id="KW-1185">Reference proteome</keyword>
<name>A0A2D2CY18_METT3</name>
<accession>A0A2D2CY18</accession>
<proteinExistence type="predicted"/>
<dbReference type="InterPro" id="IPR032710">
    <property type="entry name" value="NTF2-like_dom_sf"/>
</dbReference>
<gene>
    <name evidence="2" type="ORF">CQW49_06790</name>
</gene>
<dbReference type="Gene3D" id="3.10.450.50">
    <property type="match status" value="1"/>
</dbReference>
<sequence>MTDFDDLFAARPPGLDRAEILRRAELLATWRADMPNSFAILRGLFSPDVACEFIGDKSRIPYAGRHVGVEALIAVVRVIHIEFEQSNHEIEDIVVDGGRVAVRRRVDWRHRGTGRRGRVDLAEFARFENGLIVEMIEFRDSMAILAMQDEPSWP</sequence>